<dbReference type="InParanoid" id="A2DQR7"/>
<protein>
    <recommendedName>
        <fullName evidence="3">Bap-like</fullName>
    </recommendedName>
</protein>
<evidence type="ECO:0000313" key="1">
    <source>
        <dbReference type="EMBL" id="EAY17184.1"/>
    </source>
</evidence>
<reference evidence="1" key="1">
    <citation type="submission" date="2006-10" db="EMBL/GenBank/DDBJ databases">
        <authorList>
            <person name="Amadeo P."/>
            <person name="Zhao Q."/>
            <person name="Wortman J."/>
            <person name="Fraser-Liggett C."/>
            <person name="Carlton J."/>
        </authorList>
    </citation>
    <scope>NUCLEOTIDE SEQUENCE</scope>
    <source>
        <strain evidence="1">G3</strain>
    </source>
</reference>
<keyword evidence="2" id="KW-1185">Reference proteome</keyword>
<proteinExistence type="predicted"/>
<dbReference type="EMBL" id="DS113233">
    <property type="protein sequence ID" value="EAY17184.1"/>
    <property type="molecule type" value="Genomic_DNA"/>
</dbReference>
<sequence length="279" mass="31965">MDDTIPSSGVDSEQTKTYKFPFHTNDGLKDIPIKVWIADNERRDLRTGPLETSFNFSAPPKIDPDFNAVLDRTYKLGDPIEINTTITDETFGNIKFFIDGKEQNDKQPYTVESNGKVTLKLSLTLPNDIKYNSHNLTIQAYDEYNTYSAVSKPFEFYIRNQPEIGELTVSNDTVEFDDQVIYVTGSFTDKDNGKQLTFYQHIEGRTEIHDIALEPIKHSNGGDNQQLNFTIKNLPLLETGEYTIYIWANDGEKKRYRVSKGVFSTNLNTVNRNKQVTYI</sequence>
<reference evidence="1" key="2">
    <citation type="journal article" date="2007" name="Science">
        <title>Draft genome sequence of the sexually transmitted pathogen Trichomonas vaginalis.</title>
        <authorList>
            <person name="Carlton J.M."/>
            <person name="Hirt R.P."/>
            <person name="Silva J.C."/>
            <person name="Delcher A.L."/>
            <person name="Schatz M."/>
            <person name="Zhao Q."/>
            <person name="Wortman J.R."/>
            <person name="Bidwell S.L."/>
            <person name="Alsmark U.C.M."/>
            <person name="Besteiro S."/>
            <person name="Sicheritz-Ponten T."/>
            <person name="Noel C.J."/>
            <person name="Dacks J.B."/>
            <person name="Foster P.G."/>
            <person name="Simillion C."/>
            <person name="Van de Peer Y."/>
            <person name="Miranda-Saavedra D."/>
            <person name="Barton G.J."/>
            <person name="Westrop G.D."/>
            <person name="Mueller S."/>
            <person name="Dessi D."/>
            <person name="Fiori P.L."/>
            <person name="Ren Q."/>
            <person name="Paulsen I."/>
            <person name="Zhang H."/>
            <person name="Bastida-Corcuera F.D."/>
            <person name="Simoes-Barbosa A."/>
            <person name="Brown M.T."/>
            <person name="Hayes R.D."/>
            <person name="Mukherjee M."/>
            <person name="Okumura C.Y."/>
            <person name="Schneider R."/>
            <person name="Smith A.J."/>
            <person name="Vanacova S."/>
            <person name="Villalvazo M."/>
            <person name="Haas B.J."/>
            <person name="Pertea M."/>
            <person name="Feldblyum T.V."/>
            <person name="Utterback T.R."/>
            <person name="Shu C.L."/>
            <person name="Osoegawa K."/>
            <person name="de Jong P.J."/>
            <person name="Hrdy I."/>
            <person name="Horvathova L."/>
            <person name="Zubacova Z."/>
            <person name="Dolezal P."/>
            <person name="Malik S.B."/>
            <person name="Logsdon J.M. Jr."/>
            <person name="Henze K."/>
            <person name="Gupta A."/>
            <person name="Wang C.C."/>
            <person name="Dunne R.L."/>
            <person name="Upcroft J.A."/>
            <person name="Upcroft P."/>
            <person name="White O."/>
            <person name="Salzberg S.L."/>
            <person name="Tang P."/>
            <person name="Chiu C.-H."/>
            <person name="Lee Y.-S."/>
            <person name="Embley T.M."/>
            <person name="Coombs G.H."/>
            <person name="Mottram J.C."/>
            <person name="Tachezy J."/>
            <person name="Fraser-Liggett C.M."/>
            <person name="Johnson P.J."/>
        </authorList>
    </citation>
    <scope>NUCLEOTIDE SEQUENCE [LARGE SCALE GENOMIC DNA]</scope>
    <source>
        <strain evidence="1">G3</strain>
    </source>
</reference>
<accession>A2DQR7</accession>
<evidence type="ECO:0000313" key="2">
    <source>
        <dbReference type="Proteomes" id="UP000001542"/>
    </source>
</evidence>
<dbReference type="Proteomes" id="UP000001542">
    <property type="component" value="Unassembled WGS sequence"/>
</dbReference>
<evidence type="ECO:0008006" key="3">
    <source>
        <dbReference type="Google" id="ProtNLM"/>
    </source>
</evidence>
<gene>
    <name evidence="1" type="ORF">TVAG_291360</name>
</gene>
<organism evidence="1 2">
    <name type="scientific">Trichomonas vaginalis (strain ATCC PRA-98 / G3)</name>
    <dbReference type="NCBI Taxonomy" id="412133"/>
    <lineage>
        <taxon>Eukaryota</taxon>
        <taxon>Metamonada</taxon>
        <taxon>Parabasalia</taxon>
        <taxon>Trichomonadida</taxon>
        <taxon>Trichomonadidae</taxon>
        <taxon>Trichomonas</taxon>
    </lineage>
</organism>
<dbReference type="AlphaFoldDB" id="A2DQR7"/>
<name>A2DQR7_TRIV3</name>